<dbReference type="SUPFAM" id="SSF51735">
    <property type="entry name" value="NAD(P)-binding Rossmann-fold domains"/>
    <property type="match status" value="1"/>
</dbReference>
<dbReference type="AlphaFoldDB" id="C3XRT4"/>
<organism>
    <name type="scientific">Branchiostoma floridae</name>
    <name type="common">Florida lancelet</name>
    <name type="synonym">Amphioxus</name>
    <dbReference type="NCBI Taxonomy" id="7739"/>
    <lineage>
        <taxon>Eukaryota</taxon>
        <taxon>Metazoa</taxon>
        <taxon>Chordata</taxon>
        <taxon>Cephalochordata</taxon>
        <taxon>Leptocardii</taxon>
        <taxon>Amphioxiformes</taxon>
        <taxon>Branchiostomatidae</taxon>
        <taxon>Branchiostoma</taxon>
    </lineage>
</organism>
<dbReference type="STRING" id="7739.C3XRT4"/>
<dbReference type="InterPro" id="IPR029903">
    <property type="entry name" value="RmlD-like-bd"/>
</dbReference>
<dbReference type="SUPFAM" id="SSF51182">
    <property type="entry name" value="RmlC-like cupins"/>
    <property type="match status" value="1"/>
</dbReference>
<sequence>MQGVERTPLAVRDAYLLEFARHSDRRGHLEELYNETRYPSGVTQHWAQVTCSTSYRNVLRGLHCSTYGKLVTCVAGRIYDVVVDLRKTSPTYLRWSAAILSDNNRRQMYIPPNCGHGFYTLGDRNTVVYCQGGVYQPATERDLLWFDPFVNVYWPLETSQPPVLSDKDRSAPCLDENEVQVNPLRERYLIIGASGQVGGALMEALLRHRSKEIVAIGTCNSNPREGMIPFCLEEAGRSEDACRDLLTMVRPSVVFICAAFTWTDGCEREPEKAQLVNCTAVVNLAQCAKVINSKVVFYSTDYVFPGSDGDDTPGGGYSESCPCRPLQTYGETKYRAEQKLLTVHPQALILRTSTVFGPEEQGKNFVYQLVSNVTSGKDMALTNVKCTPTYNRDLAAMTLKLIENGCSGIYHVIGDEAMAKMEFATRVARCLGIDTSKLRVTSDNDGGSRCKRPKDAILSSEKRKKDLPNFTCKNVEEAITDWLEHSAGKSLMS</sequence>
<gene>
    <name evidence="2" type="ORF">BRAFLDRAFT_68401</name>
</gene>
<reference evidence="2" key="1">
    <citation type="journal article" date="2008" name="Nature">
        <title>The amphioxus genome and the evolution of the chordate karyotype.</title>
        <authorList>
            <consortium name="US DOE Joint Genome Institute (JGI-PGF)"/>
            <person name="Putnam N.H."/>
            <person name="Butts T."/>
            <person name="Ferrier D.E.K."/>
            <person name="Furlong R.F."/>
            <person name="Hellsten U."/>
            <person name="Kawashima T."/>
            <person name="Robinson-Rechavi M."/>
            <person name="Shoguchi E."/>
            <person name="Terry A."/>
            <person name="Yu J.-K."/>
            <person name="Benito-Gutierrez E.L."/>
            <person name="Dubchak I."/>
            <person name="Garcia-Fernandez J."/>
            <person name="Gibson-Brown J.J."/>
            <person name="Grigoriev I.V."/>
            <person name="Horton A.C."/>
            <person name="de Jong P.J."/>
            <person name="Jurka J."/>
            <person name="Kapitonov V.V."/>
            <person name="Kohara Y."/>
            <person name="Kuroki Y."/>
            <person name="Lindquist E."/>
            <person name="Lucas S."/>
            <person name="Osoegawa K."/>
            <person name="Pennacchio L.A."/>
            <person name="Salamov A.A."/>
            <person name="Satou Y."/>
            <person name="Sauka-Spengler T."/>
            <person name="Schmutz J."/>
            <person name="Shin-I T."/>
            <person name="Toyoda A."/>
            <person name="Bronner-Fraser M."/>
            <person name="Fujiyama A."/>
            <person name="Holland L.Z."/>
            <person name="Holland P.W.H."/>
            <person name="Satoh N."/>
            <person name="Rokhsar D.S."/>
        </authorList>
    </citation>
    <scope>NUCLEOTIDE SEQUENCE [LARGE SCALE GENOMIC DNA]</scope>
    <source>
        <strain evidence="2">S238N-H82</strain>
        <tissue evidence="2">Testes</tissue>
    </source>
</reference>
<evidence type="ECO:0000313" key="2">
    <source>
        <dbReference type="EMBL" id="EEN69402.1"/>
    </source>
</evidence>
<dbReference type="InterPro" id="IPR000888">
    <property type="entry name" value="RmlC-like"/>
</dbReference>
<dbReference type="EMBL" id="GG666456">
    <property type="protein sequence ID" value="EEN69402.1"/>
    <property type="molecule type" value="Genomic_DNA"/>
</dbReference>
<dbReference type="CDD" id="cd05254">
    <property type="entry name" value="dTDP_HR_like_SDR_e"/>
    <property type="match status" value="1"/>
</dbReference>
<dbReference type="Pfam" id="PF00908">
    <property type="entry name" value="dTDP_sugar_isom"/>
    <property type="match status" value="1"/>
</dbReference>
<dbReference type="InParanoid" id="C3XRT4"/>
<dbReference type="InterPro" id="IPR014710">
    <property type="entry name" value="RmlC-like_jellyroll"/>
</dbReference>
<dbReference type="CDD" id="cd00438">
    <property type="entry name" value="cupin_RmlC"/>
    <property type="match status" value="1"/>
</dbReference>
<dbReference type="eggNOG" id="KOG1430">
    <property type="taxonomic scope" value="Eukaryota"/>
</dbReference>
<dbReference type="InterPro" id="IPR011051">
    <property type="entry name" value="RmlC_Cupin_sf"/>
</dbReference>
<proteinExistence type="predicted"/>
<dbReference type="PANTHER" id="PTHR43242">
    <property type="entry name" value="NAD(P)-BINDING ROSSMANN-FOLD SUPERFAMILY PROTEIN"/>
    <property type="match status" value="1"/>
</dbReference>
<dbReference type="Gene3D" id="2.60.120.10">
    <property type="entry name" value="Jelly Rolls"/>
    <property type="match status" value="1"/>
</dbReference>
<protein>
    <recommendedName>
        <fullName evidence="1">RmlD-like substrate binding domain-containing protein</fullName>
    </recommendedName>
</protein>
<dbReference type="Pfam" id="PF04321">
    <property type="entry name" value="RmlD_sub_bind"/>
    <property type="match status" value="1"/>
</dbReference>
<dbReference type="InterPro" id="IPR036291">
    <property type="entry name" value="NAD(P)-bd_dom_sf"/>
</dbReference>
<name>C3XRT4_BRAFL</name>
<feature type="domain" description="RmlD-like substrate binding" evidence="1">
    <location>
        <begin position="188"/>
        <end position="484"/>
    </location>
</feature>
<accession>C3XRT4</accession>
<evidence type="ECO:0000259" key="1">
    <source>
        <dbReference type="Pfam" id="PF04321"/>
    </source>
</evidence>
<dbReference type="Gene3D" id="3.40.50.720">
    <property type="entry name" value="NAD(P)-binding Rossmann-like Domain"/>
    <property type="match status" value="1"/>
</dbReference>
<dbReference type="GO" id="GO:0008830">
    <property type="term" value="F:dTDP-4-dehydrorhamnose 3,5-epimerase activity"/>
    <property type="evidence" value="ECO:0007669"/>
    <property type="project" value="InterPro"/>
</dbReference>
<dbReference type="PANTHER" id="PTHR43242:SF1">
    <property type="entry name" value="NAD(P)-BINDING ROSSMANN-FOLD SUPERFAMILY PROTEIN"/>
    <property type="match status" value="1"/>
</dbReference>